<accession>A0AC60QJK6</accession>
<evidence type="ECO:0000313" key="2">
    <source>
        <dbReference type="Proteomes" id="UP000805193"/>
    </source>
</evidence>
<organism evidence="1 2">
    <name type="scientific">Ixodes persulcatus</name>
    <name type="common">Taiga tick</name>
    <dbReference type="NCBI Taxonomy" id="34615"/>
    <lineage>
        <taxon>Eukaryota</taxon>
        <taxon>Metazoa</taxon>
        <taxon>Ecdysozoa</taxon>
        <taxon>Arthropoda</taxon>
        <taxon>Chelicerata</taxon>
        <taxon>Arachnida</taxon>
        <taxon>Acari</taxon>
        <taxon>Parasitiformes</taxon>
        <taxon>Ixodida</taxon>
        <taxon>Ixodoidea</taxon>
        <taxon>Ixodidae</taxon>
        <taxon>Ixodinae</taxon>
        <taxon>Ixodes</taxon>
    </lineage>
</organism>
<comment type="caution">
    <text evidence="1">The sequence shown here is derived from an EMBL/GenBank/DDBJ whole genome shotgun (WGS) entry which is preliminary data.</text>
</comment>
<sequence length="184" mass="19940">MAVAVVNADGHFVASCSVKTDDPETAEEVAVAVALSTPGVRTIVCNSQSAVRNFARRRVSPATLRVLRGATGFGESEKVRLEWTPAHALLFGNEATHDASPGLTVRAVTTSRAPAASSGRDRLVTFRDILDHYTDERARFPPAHRLPDKSIASYILTKPGRSPGETVAEMEKVEWQTTDERRAT</sequence>
<dbReference type="EMBL" id="JABSTQ010008191">
    <property type="protein sequence ID" value="KAG0434780.1"/>
    <property type="molecule type" value="Genomic_DNA"/>
</dbReference>
<keyword evidence="2" id="KW-1185">Reference proteome</keyword>
<name>A0AC60QJK6_IXOPE</name>
<gene>
    <name evidence="1" type="ORF">HPB47_018894</name>
</gene>
<protein>
    <submittedName>
        <fullName evidence="1">Uncharacterized protein</fullName>
    </submittedName>
</protein>
<dbReference type="Proteomes" id="UP000805193">
    <property type="component" value="Unassembled WGS sequence"/>
</dbReference>
<proteinExistence type="predicted"/>
<reference evidence="1 2" key="1">
    <citation type="journal article" date="2020" name="Cell">
        <title>Large-Scale Comparative Analyses of Tick Genomes Elucidate Their Genetic Diversity and Vector Capacities.</title>
        <authorList>
            <consortium name="Tick Genome and Microbiome Consortium (TIGMIC)"/>
            <person name="Jia N."/>
            <person name="Wang J."/>
            <person name="Shi W."/>
            <person name="Du L."/>
            <person name="Sun Y."/>
            <person name="Zhan W."/>
            <person name="Jiang J.F."/>
            <person name="Wang Q."/>
            <person name="Zhang B."/>
            <person name="Ji P."/>
            <person name="Bell-Sakyi L."/>
            <person name="Cui X.M."/>
            <person name="Yuan T.T."/>
            <person name="Jiang B.G."/>
            <person name="Yang W.F."/>
            <person name="Lam T.T."/>
            <person name="Chang Q.C."/>
            <person name="Ding S.J."/>
            <person name="Wang X.J."/>
            <person name="Zhu J.G."/>
            <person name="Ruan X.D."/>
            <person name="Zhao L."/>
            <person name="Wei J.T."/>
            <person name="Ye R.Z."/>
            <person name="Que T.C."/>
            <person name="Du C.H."/>
            <person name="Zhou Y.H."/>
            <person name="Cheng J.X."/>
            <person name="Dai P.F."/>
            <person name="Guo W.B."/>
            <person name="Han X.H."/>
            <person name="Huang E.J."/>
            <person name="Li L.F."/>
            <person name="Wei W."/>
            <person name="Gao Y.C."/>
            <person name="Liu J.Z."/>
            <person name="Shao H.Z."/>
            <person name="Wang X."/>
            <person name="Wang C.C."/>
            <person name="Yang T.C."/>
            <person name="Huo Q.B."/>
            <person name="Li W."/>
            <person name="Chen H.Y."/>
            <person name="Chen S.E."/>
            <person name="Zhou L.G."/>
            <person name="Ni X.B."/>
            <person name="Tian J.H."/>
            <person name="Sheng Y."/>
            <person name="Liu T."/>
            <person name="Pan Y.S."/>
            <person name="Xia L.Y."/>
            <person name="Li J."/>
            <person name="Zhao F."/>
            <person name="Cao W.C."/>
        </authorList>
    </citation>
    <scope>NUCLEOTIDE SEQUENCE [LARGE SCALE GENOMIC DNA]</scope>
    <source>
        <strain evidence="1">Iper-2018</strain>
    </source>
</reference>
<evidence type="ECO:0000313" key="1">
    <source>
        <dbReference type="EMBL" id="KAG0434780.1"/>
    </source>
</evidence>